<dbReference type="GO" id="GO:0005840">
    <property type="term" value="C:ribosome"/>
    <property type="evidence" value="ECO:0007669"/>
    <property type="project" value="UniProtKB-KW"/>
</dbReference>
<feature type="domain" description="Ribosomal protein eL8/eL30/eS12/Gadd45" evidence="1">
    <location>
        <begin position="8"/>
        <end position="97"/>
    </location>
</feature>
<dbReference type="eggNOG" id="COG1358">
    <property type="taxonomic scope" value="Bacteria"/>
</dbReference>
<comment type="caution">
    <text evidence="2">The sequence shown here is derived from an EMBL/GenBank/DDBJ whole genome shotgun (WGS) entry which is preliminary data.</text>
</comment>
<dbReference type="HOGENOM" id="CLU_157804_4_0_9"/>
<dbReference type="InterPro" id="IPR029064">
    <property type="entry name" value="Ribosomal_eL30-like_sf"/>
</dbReference>
<evidence type="ECO:0000313" key="2">
    <source>
        <dbReference type="EMBL" id="EEA85119.1"/>
    </source>
</evidence>
<keyword evidence="2" id="KW-0689">Ribosomal protein</keyword>
<reference evidence="2 3" key="1">
    <citation type="submission" date="2008-09" db="EMBL/GenBank/DDBJ databases">
        <authorList>
            <person name="Fulton L."/>
            <person name="Clifton S."/>
            <person name="Fulton B."/>
            <person name="Xu J."/>
            <person name="Minx P."/>
            <person name="Pepin K.H."/>
            <person name="Johnson M."/>
            <person name="Thiruvilangam P."/>
            <person name="Bhonagiri V."/>
            <person name="Nash W.E."/>
            <person name="Mardis E.R."/>
            <person name="Wilson R.K."/>
        </authorList>
    </citation>
    <scope>NUCLEOTIDE SEQUENCE [LARGE SCALE GENOMIC DNA]</scope>
    <source>
        <strain evidence="2 3">DSM 13275</strain>
    </source>
</reference>
<dbReference type="STRING" id="500633.CLOHIR_01220"/>
<dbReference type="InterPro" id="IPR004038">
    <property type="entry name" value="Ribosomal_eL8/eL30/eS12/Gad45"/>
</dbReference>
<protein>
    <submittedName>
        <fullName evidence="2">Ribosomal protein L7Ae</fullName>
    </submittedName>
</protein>
<dbReference type="SUPFAM" id="SSF55315">
    <property type="entry name" value="L30e-like"/>
    <property type="match status" value="1"/>
</dbReference>
<name>B6FZB6_PEPHT</name>
<evidence type="ECO:0000313" key="3">
    <source>
        <dbReference type="Proteomes" id="UP000003178"/>
    </source>
</evidence>
<keyword evidence="2" id="KW-0687">Ribonucleoprotein</keyword>
<organism evidence="2 3">
    <name type="scientific">Peptacetobacter hiranonis (strain DSM 13275 / JCM 10541 / KCTC 15199 / TO-931)</name>
    <name type="common">Clostridium hiranonis</name>
    <dbReference type="NCBI Taxonomy" id="500633"/>
    <lineage>
        <taxon>Bacteria</taxon>
        <taxon>Bacillati</taxon>
        <taxon>Bacillota</taxon>
        <taxon>Clostridia</taxon>
        <taxon>Peptostreptococcales</taxon>
        <taxon>Peptostreptococcaceae</taxon>
        <taxon>Peptacetobacter</taxon>
    </lineage>
</organism>
<dbReference type="Proteomes" id="UP000003178">
    <property type="component" value="Unassembled WGS sequence"/>
</dbReference>
<dbReference type="RefSeq" id="WP_006440141.1">
    <property type="nucleotide sequence ID" value="NZ_DS995356.1"/>
</dbReference>
<dbReference type="Gene3D" id="3.30.1330.30">
    <property type="match status" value="1"/>
</dbReference>
<dbReference type="AlphaFoldDB" id="B6FZB6"/>
<evidence type="ECO:0000259" key="1">
    <source>
        <dbReference type="Pfam" id="PF01248"/>
    </source>
</evidence>
<keyword evidence="3" id="KW-1185">Reference proteome</keyword>
<reference evidence="2 3" key="2">
    <citation type="submission" date="2008-10" db="EMBL/GenBank/DDBJ databases">
        <title>Draft genome sequence of Clostridium hiranonis (DSM 13275).</title>
        <authorList>
            <person name="Sudarsanam P."/>
            <person name="Ley R."/>
            <person name="Guruge J."/>
            <person name="Turnbaugh P.J."/>
            <person name="Mahowald M."/>
            <person name="Liep D."/>
            <person name="Gordon J."/>
        </authorList>
    </citation>
    <scope>NUCLEOTIDE SEQUENCE [LARGE SCALE GENOMIC DNA]</scope>
    <source>
        <strain evidence="2 3">DSM 13275</strain>
    </source>
</reference>
<dbReference type="Pfam" id="PF01248">
    <property type="entry name" value="Ribosomal_L7Ae"/>
    <property type="match status" value="1"/>
</dbReference>
<proteinExistence type="predicted"/>
<sequence>MNNMSKKRVMSLLGLATRARKVVSGDDTTLQDLKKGKVDLVIVATDASDNTKKLFRDKSSFRNIKMVEYGTKEEIGSAIGKDFRAVIGIEDKGFAKKIVELIEEI</sequence>
<gene>
    <name evidence="2" type="ORF">CLOHIR_01220</name>
</gene>
<dbReference type="EMBL" id="ABWP01000051">
    <property type="protein sequence ID" value="EEA85119.1"/>
    <property type="molecule type" value="Genomic_DNA"/>
</dbReference>
<accession>B6FZB6</accession>